<evidence type="ECO:0000256" key="2">
    <source>
        <dbReference type="ARBA" id="ARBA00022692"/>
    </source>
</evidence>
<feature type="transmembrane region" description="Helical" evidence="6">
    <location>
        <begin position="171"/>
        <end position="193"/>
    </location>
</feature>
<feature type="domain" description="Rhodopsin" evidence="7">
    <location>
        <begin position="86"/>
        <end position="216"/>
    </location>
</feature>
<gene>
    <name evidence="8" type="ORF">BU23DRAFT_578050</name>
</gene>
<evidence type="ECO:0000256" key="3">
    <source>
        <dbReference type="ARBA" id="ARBA00022989"/>
    </source>
</evidence>
<keyword evidence="4 6" id="KW-0472">Membrane</keyword>
<dbReference type="AlphaFoldDB" id="A0A6A5VLK1"/>
<dbReference type="PANTHER" id="PTHR33048">
    <property type="entry name" value="PTH11-LIKE INTEGRAL MEMBRANE PROTEIN (AFU_ORTHOLOGUE AFUA_5G11245)"/>
    <property type="match status" value="1"/>
</dbReference>
<evidence type="ECO:0000313" key="8">
    <source>
        <dbReference type="EMBL" id="KAF1977568.1"/>
    </source>
</evidence>
<evidence type="ECO:0000256" key="5">
    <source>
        <dbReference type="ARBA" id="ARBA00038359"/>
    </source>
</evidence>
<dbReference type="EMBL" id="ML976663">
    <property type="protein sequence ID" value="KAF1977568.1"/>
    <property type="molecule type" value="Genomic_DNA"/>
</dbReference>
<sequence>MLGVIPECAVQCVMHTVFAEGGCPLSNAGALAQCACTDPTIQAHLSAYITAFADSLYEAYPKETRVSELKTIATTTIALSVPFLMIRLYSRWLKNGRLWSDDGFAIIAAVFLIAVSSIILRMSLMAENGPELLKMFYVCQMLYVLVQVFAKVAILVLYSRLFPDFIMYFQWTVRFMIAFMFTQGTVFFLLVTFQCLPISSIWNKTIEGHCLPISAVIGFTGDGLSDELWNLQMSTKKKIGLVLILGVGSFVIRLKFVLKYANTYDATWDNVDVLKWSLIELLSACICGNLMPLRPLIGRPVPGIRSAFSWYSRRSRNATVRQGVTQNSRDIANATASSTRVVP</sequence>
<evidence type="ECO:0000256" key="1">
    <source>
        <dbReference type="ARBA" id="ARBA00004141"/>
    </source>
</evidence>
<name>A0A6A5VLK1_9PLEO</name>
<protein>
    <recommendedName>
        <fullName evidence="7">Rhodopsin domain-containing protein</fullName>
    </recommendedName>
</protein>
<feature type="domain" description="Rhodopsin" evidence="7">
    <location>
        <begin position="227"/>
        <end position="298"/>
    </location>
</feature>
<organism evidence="8 9">
    <name type="scientific">Bimuria novae-zelandiae CBS 107.79</name>
    <dbReference type="NCBI Taxonomy" id="1447943"/>
    <lineage>
        <taxon>Eukaryota</taxon>
        <taxon>Fungi</taxon>
        <taxon>Dikarya</taxon>
        <taxon>Ascomycota</taxon>
        <taxon>Pezizomycotina</taxon>
        <taxon>Dothideomycetes</taxon>
        <taxon>Pleosporomycetidae</taxon>
        <taxon>Pleosporales</taxon>
        <taxon>Massarineae</taxon>
        <taxon>Didymosphaeriaceae</taxon>
        <taxon>Bimuria</taxon>
    </lineage>
</organism>
<evidence type="ECO:0000256" key="4">
    <source>
        <dbReference type="ARBA" id="ARBA00023136"/>
    </source>
</evidence>
<dbReference type="InterPro" id="IPR052337">
    <property type="entry name" value="SAT4-like"/>
</dbReference>
<keyword evidence="3 6" id="KW-1133">Transmembrane helix</keyword>
<accession>A0A6A5VLK1</accession>
<feature type="transmembrane region" description="Helical" evidence="6">
    <location>
        <begin position="72"/>
        <end position="92"/>
    </location>
</feature>
<feature type="transmembrane region" description="Helical" evidence="6">
    <location>
        <begin position="136"/>
        <end position="159"/>
    </location>
</feature>
<dbReference type="Proteomes" id="UP000800036">
    <property type="component" value="Unassembled WGS sequence"/>
</dbReference>
<evidence type="ECO:0000256" key="6">
    <source>
        <dbReference type="SAM" id="Phobius"/>
    </source>
</evidence>
<keyword evidence="9" id="KW-1185">Reference proteome</keyword>
<keyword evidence="2 6" id="KW-0812">Transmembrane</keyword>
<evidence type="ECO:0000313" key="9">
    <source>
        <dbReference type="Proteomes" id="UP000800036"/>
    </source>
</evidence>
<dbReference type="InterPro" id="IPR049326">
    <property type="entry name" value="Rhodopsin_dom_fungi"/>
</dbReference>
<feature type="transmembrane region" description="Helical" evidence="6">
    <location>
        <begin position="104"/>
        <end position="124"/>
    </location>
</feature>
<feature type="transmembrane region" description="Helical" evidence="6">
    <location>
        <begin position="239"/>
        <end position="258"/>
    </location>
</feature>
<comment type="similarity">
    <text evidence="5">Belongs to the SAT4 family.</text>
</comment>
<reference evidence="8" key="1">
    <citation type="journal article" date="2020" name="Stud. Mycol.">
        <title>101 Dothideomycetes genomes: a test case for predicting lifestyles and emergence of pathogens.</title>
        <authorList>
            <person name="Haridas S."/>
            <person name="Albert R."/>
            <person name="Binder M."/>
            <person name="Bloem J."/>
            <person name="Labutti K."/>
            <person name="Salamov A."/>
            <person name="Andreopoulos B."/>
            <person name="Baker S."/>
            <person name="Barry K."/>
            <person name="Bills G."/>
            <person name="Bluhm B."/>
            <person name="Cannon C."/>
            <person name="Castanera R."/>
            <person name="Culley D."/>
            <person name="Daum C."/>
            <person name="Ezra D."/>
            <person name="Gonzalez J."/>
            <person name="Henrissat B."/>
            <person name="Kuo A."/>
            <person name="Liang C."/>
            <person name="Lipzen A."/>
            <person name="Lutzoni F."/>
            <person name="Magnuson J."/>
            <person name="Mondo S."/>
            <person name="Nolan M."/>
            <person name="Ohm R."/>
            <person name="Pangilinan J."/>
            <person name="Park H.-J."/>
            <person name="Ramirez L."/>
            <person name="Alfaro M."/>
            <person name="Sun H."/>
            <person name="Tritt A."/>
            <person name="Yoshinaga Y."/>
            <person name="Zwiers L.-H."/>
            <person name="Turgeon B."/>
            <person name="Goodwin S."/>
            <person name="Spatafora J."/>
            <person name="Crous P."/>
            <person name="Grigoriev I."/>
        </authorList>
    </citation>
    <scope>NUCLEOTIDE SEQUENCE</scope>
    <source>
        <strain evidence="8">CBS 107.79</strain>
    </source>
</reference>
<evidence type="ECO:0000259" key="7">
    <source>
        <dbReference type="Pfam" id="PF20684"/>
    </source>
</evidence>
<dbReference type="GO" id="GO:0016020">
    <property type="term" value="C:membrane"/>
    <property type="evidence" value="ECO:0007669"/>
    <property type="project" value="UniProtKB-SubCell"/>
</dbReference>
<proteinExistence type="inferred from homology"/>
<dbReference type="OrthoDB" id="444631at2759"/>
<comment type="subcellular location">
    <subcellularLocation>
        <location evidence="1">Membrane</location>
        <topology evidence="1">Multi-pass membrane protein</topology>
    </subcellularLocation>
</comment>
<dbReference type="PANTHER" id="PTHR33048:SF47">
    <property type="entry name" value="INTEGRAL MEMBRANE PROTEIN-RELATED"/>
    <property type="match status" value="1"/>
</dbReference>
<dbReference type="Pfam" id="PF20684">
    <property type="entry name" value="Fung_rhodopsin"/>
    <property type="match status" value="2"/>
</dbReference>